<dbReference type="GO" id="GO:0005634">
    <property type="term" value="C:nucleus"/>
    <property type="evidence" value="ECO:0007669"/>
    <property type="project" value="UniProtKB-SubCell"/>
</dbReference>
<reference evidence="9" key="3">
    <citation type="submission" date="2025-09" db="UniProtKB">
        <authorList>
            <consortium name="Ensembl"/>
        </authorList>
    </citation>
    <scope>IDENTIFICATION</scope>
</reference>
<feature type="domain" description="MADS-box" evidence="8">
    <location>
        <begin position="159"/>
        <end position="219"/>
    </location>
</feature>
<dbReference type="Proteomes" id="UP000694620">
    <property type="component" value="Chromosome 15"/>
</dbReference>
<evidence type="ECO:0000256" key="1">
    <source>
        <dbReference type="ARBA" id="ARBA00004123"/>
    </source>
</evidence>
<dbReference type="GO" id="GO:0000981">
    <property type="term" value="F:DNA-binding transcription factor activity, RNA polymerase II-specific"/>
    <property type="evidence" value="ECO:0007669"/>
    <property type="project" value="InterPro"/>
</dbReference>
<dbReference type="CDD" id="cd00266">
    <property type="entry name" value="MADS_SRF_like"/>
    <property type="match status" value="1"/>
</dbReference>
<evidence type="ECO:0000313" key="9">
    <source>
        <dbReference type="Ensembl" id="ENSECRP00000030620.1"/>
    </source>
</evidence>
<feature type="compositionally biased region" description="Gly residues" evidence="7">
    <location>
        <begin position="53"/>
        <end position="71"/>
    </location>
</feature>
<keyword evidence="3" id="KW-0238">DNA-binding</keyword>
<name>A0A8C4THA1_ERPCA</name>
<keyword evidence="10" id="KW-1185">Reference proteome</keyword>
<feature type="compositionally biased region" description="Acidic residues" evidence="7">
    <location>
        <begin position="99"/>
        <end position="109"/>
    </location>
</feature>
<dbReference type="PROSITE" id="PS50066">
    <property type="entry name" value="MADS_BOX_2"/>
    <property type="match status" value="1"/>
</dbReference>
<feature type="compositionally biased region" description="Low complexity" evidence="7">
    <location>
        <begin position="291"/>
        <end position="306"/>
    </location>
</feature>
<reference evidence="9" key="2">
    <citation type="submission" date="2025-08" db="UniProtKB">
        <authorList>
            <consortium name="Ensembl"/>
        </authorList>
    </citation>
    <scope>IDENTIFICATION</scope>
</reference>
<dbReference type="SUPFAM" id="SSF55455">
    <property type="entry name" value="SRF-like"/>
    <property type="match status" value="1"/>
</dbReference>
<feature type="compositionally biased region" description="Low complexity" evidence="7">
    <location>
        <begin position="7"/>
        <end position="22"/>
    </location>
</feature>
<dbReference type="Pfam" id="PF00319">
    <property type="entry name" value="SRF-TF"/>
    <property type="match status" value="1"/>
</dbReference>
<evidence type="ECO:0000256" key="3">
    <source>
        <dbReference type="ARBA" id="ARBA00023125"/>
    </source>
</evidence>
<keyword evidence="2" id="KW-0805">Transcription regulation</keyword>
<reference evidence="9" key="1">
    <citation type="submission" date="2021-06" db="EMBL/GenBank/DDBJ databases">
        <authorList>
            <consortium name="Wellcome Sanger Institute Data Sharing"/>
        </authorList>
    </citation>
    <scope>NUCLEOTIDE SEQUENCE [LARGE SCALE GENOMIC DNA]</scope>
</reference>
<dbReference type="GO" id="GO:0060379">
    <property type="term" value="P:cardiac muscle cell myoblast differentiation"/>
    <property type="evidence" value="ECO:0007669"/>
    <property type="project" value="UniProtKB-ARBA"/>
</dbReference>
<dbReference type="GeneTree" id="ENSGT00400000022158"/>
<dbReference type="GO" id="GO:0045944">
    <property type="term" value="P:positive regulation of transcription by RNA polymerase II"/>
    <property type="evidence" value="ECO:0007669"/>
    <property type="project" value="InterPro"/>
</dbReference>
<organism evidence="9 10">
    <name type="scientific">Erpetoichthys calabaricus</name>
    <name type="common">Rope fish</name>
    <name type="synonym">Calamoichthys calabaricus</name>
    <dbReference type="NCBI Taxonomy" id="27687"/>
    <lineage>
        <taxon>Eukaryota</taxon>
        <taxon>Metazoa</taxon>
        <taxon>Chordata</taxon>
        <taxon>Craniata</taxon>
        <taxon>Vertebrata</taxon>
        <taxon>Euteleostomi</taxon>
        <taxon>Actinopterygii</taxon>
        <taxon>Polypteriformes</taxon>
        <taxon>Polypteridae</taxon>
        <taxon>Erpetoichthys</taxon>
    </lineage>
</organism>
<feature type="region of interest" description="Disordered" evidence="7">
    <location>
        <begin position="288"/>
        <end position="311"/>
    </location>
</feature>
<proteinExistence type="predicted"/>
<dbReference type="GO" id="GO:0002042">
    <property type="term" value="P:cell migration involved in sprouting angiogenesis"/>
    <property type="evidence" value="ECO:0007669"/>
    <property type="project" value="UniProtKB-ARBA"/>
</dbReference>
<dbReference type="PANTHER" id="PTHR48019">
    <property type="entry name" value="SERUM RESPONSE FACTOR HOMOLOG"/>
    <property type="match status" value="1"/>
</dbReference>
<dbReference type="InterPro" id="IPR033897">
    <property type="entry name" value="SRF-like_MADS-box"/>
</dbReference>
<dbReference type="InterPro" id="IPR050142">
    <property type="entry name" value="MADS-box/MEF2_TF"/>
</dbReference>
<dbReference type="InterPro" id="IPR036879">
    <property type="entry name" value="TF_MADSbox_sf"/>
</dbReference>
<keyword evidence="4" id="KW-0804">Transcription</keyword>
<dbReference type="GO" id="GO:0046983">
    <property type="term" value="F:protein dimerization activity"/>
    <property type="evidence" value="ECO:0007669"/>
    <property type="project" value="InterPro"/>
</dbReference>
<feature type="compositionally biased region" description="Basic and acidic residues" evidence="7">
    <location>
        <begin position="114"/>
        <end position="126"/>
    </location>
</feature>
<protein>
    <recommendedName>
        <fullName evidence="6">Serum response factor</fullName>
    </recommendedName>
</protein>
<accession>A0A8C4THA1</accession>
<dbReference type="OrthoDB" id="2284405at2759"/>
<keyword evidence="5" id="KW-0539">Nucleus</keyword>
<evidence type="ECO:0000313" key="10">
    <source>
        <dbReference type="Proteomes" id="UP000694620"/>
    </source>
</evidence>
<evidence type="ECO:0000256" key="4">
    <source>
        <dbReference type="ARBA" id="ARBA00023163"/>
    </source>
</evidence>
<dbReference type="GO" id="GO:0042060">
    <property type="term" value="P:wound healing"/>
    <property type="evidence" value="ECO:0007669"/>
    <property type="project" value="UniProtKB-ARBA"/>
</dbReference>
<sequence>MLPSQVGSAPAGNGSGSARGSAALHGVVGHGVSTGLTRSTLVGVSGSGTGMLGGSGASGVSRGGTRPGNGAGLTVLPGTVGGHGADRESSAPVYSGSDADSDSGDDDEPMMPGDARKGMKREREDLEAGLGGQESGLPAGNYGGVSGGVAGAKPGKKTRGRVKIKMEFIDNKLRRYTTFSKRKTGIMKKAYELSTLTGTQVLLLVASETGHVYTFATRKLQPMITSETGKALIQTCLNSPDSPPRSDPTTDQRMSATGFEETDLTYQVSETDSCGETKETLKPAFTVASLPGTSTSNPTAPTTSTTMQVSSGPSFPITNYLAPVSASSTNSITSANGTVLKAAGTASSIMQIPSSFTFMSGTSLPPGTPTFPIGQLQPHSIAIQGQQGQTITATAAQGQPGQQTVFRFPAAVSLAGGAMAPQLQTIQVHPSTQHSSTSSESGPEISQASTCSTVTLPATIVTSSVPTSVAGHMMYPSPHAVMYASTPTLADGSLAVLNAFSQTPSGIQVSHGQVQEQGGVPQVFLTAPPGTVQIPVQLHPMVIGQQSTSGGSNLTELQVVNLEATHNSKSE</sequence>
<dbReference type="GO" id="GO:0010736">
    <property type="term" value="F:serum response element binding"/>
    <property type="evidence" value="ECO:0007669"/>
    <property type="project" value="UniProtKB-ARBA"/>
</dbReference>
<dbReference type="FunFam" id="3.40.1810.10:FF:000002">
    <property type="entry name" value="Serum response factor b"/>
    <property type="match status" value="1"/>
</dbReference>
<dbReference type="Gene3D" id="3.40.1810.10">
    <property type="entry name" value="Transcription factor, MADS-box"/>
    <property type="match status" value="1"/>
</dbReference>
<dbReference type="GO" id="GO:1902895">
    <property type="term" value="P:positive regulation of miRNA transcription"/>
    <property type="evidence" value="ECO:0007669"/>
    <property type="project" value="UniProtKB-ARBA"/>
</dbReference>
<dbReference type="PROSITE" id="PS00350">
    <property type="entry name" value="MADS_BOX_1"/>
    <property type="match status" value="1"/>
</dbReference>
<dbReference type="InterPro" id="IPR002100">
    <property type="entry name" value="TF_MADSbox"/>
</dbReference>
<comment type="subcellular location">
    <subcellularLocation>
        <location evidence="1">Nucleus</location>
    </subcellularLocation>
</comment>
<dbReference type="SMART" id="SM00432">
    <property type="entry name" value="MADS"/>
    <property type="match status" value="1"/>
</dbReference>
<evidence type="ECO:0000256" key="2">
    <source>
        <dbReference type="ARBA" id="ARBA00023015"/>
    </source>
</evidence>
<evidence type="ECO:0000256" key="5">
    <source>
        <dbReference type="ARBA" id="ARBA00023242"/>
    </source>
</evidence>
<feature type="region of interest" description="Disordered" evidence="7">
    <location>
        <begin position="1"/>
        <end position="22"/>
    </location>
</feature>
<dbReference type="PRINTS" id="PR00404">
    <property type="entry name" value="MADSDOMAIN"/>
</dbReference>
<evidence type="ECO:0000256" key="6">
    <source>
        <dbReference type="ARBA" id="ARBA00072990"/>
    </source>
</evidence>
<evidence type="ECO:0000259" key="8">
    <source>
        <dbReference type="PROSITE" id="PS50066"/>
    </source>
</evidence>
<dbReference type="AlphaFoldDB" id="A0A8C4THA1"/>
<evidence type="ECO:0000256" key="7">
    <source>
        <dbReference type="SAM" id="MobiDB-lite"/>
    </source>
</evidence>
<dbReference type="Ensembl" id="ENSECRT00000031264.1">
    <property type="protein sequence ID" value="ENSECRP00000030620.1"/>
    <property type="gene ID" value="ENSECRG00000020770.1"/>
</dbReference>
<gene>
    <name evidence="9" type="primary">SRF</name>
    <name evidence="9" type="synonym">LOC114665999</name>
</gene>
<feature type="region of interest" description="Disordered" evidence="7">
    <location>
        <begin position="53"/>
        <end position="139"/>
    </location>
</feature>